<sequence length="317" mass="33425">MNSTTKAGKHYKISIGANAAQNIALAFPLVVLGDAGLNTDGEQSRGEMASPLQATALHTVAIIGGKPEVPGDFQVASSPEPGVFIGRCSESATVRIDDMQPVAIEAGRAFLGVVAREAELHYAAGEVTLVLLPRQVLKLADALKAAPFGVSAGPDTALDILVSHAAGLLGRRLPPALALFCENALLGLLAFAAGPGGSVAAREPDGRDALYQEILLDIAANCSRHDFGVSQVAQRHKINVRTLQKMFQQHGVTLKEHLTWSRLQLARNALADPANATRKVSDIAFEAGFNDIATFNRLFRRSFGRTPSSLRHGDGGA</sequence>
<dbReference type="SUPFAM" id="SSF46689">
    <property type="entry name" value="Homeodomain-like"/>
    <property type="match status" value="1"/>
</dbReference>
<feature type="domain" description="HTH araC/xylS-type" evidence="4">
    <location>
        <begin position="212"/>
        <end position="313"/>
    </location>
</feature>
<evidence type="ECO:0000256" key="1">
    <source>
        <dbReference type="ARBA" id="ARBA00023015"/>
    </source>
</evidence>
<evidence type="ECO:0000256" key="3">
    <source>
        <dbReference type="ARBA" id="ARBA00023163"/>
    </source>
</evidence>
<dbReference type="PANTHER" id="PTHR46796:SF6">
    <property type="entry name" value="ARAC SUBFAMILY"/>
    <property type="match status" value="1"/>
</dbReference>
<comment type="caution">
    <text evidence="5">The sequence shown here is derived from an EMBL/GenBank/DDBJ whole genome shotgun (WGS) entry which is preliminary data.</text>
</comment>
<dbReference type="Proteomes" id="UP001604002">
    <property type="component" value="Unassembled WGS sequence"/>
</dbReference>
<keyword evidence="2" id="KW-0238">DNA-binding</keyword>
<proteinExistence type="predicted"/>
<keyword evidence="1" id="KW-0805">Transcription regulation</keyword>
<dbReference type="InterPro" id="IPR020449">
    <property type="entry name" value="Tscrpt_reg_AraC-type_HTH"/>
</dbReference>
<dbReference type="PROSITE" id="PS01124">
    <property type="entry name" value="HTH_ARAC_FAMILY_2"/>
    <property type="match status" value="1"/>
</dbReference>
<dbReference type="InterPro" id="IPR018062">
    <property type="entry name" value="HTH_AraC-typ_CS"/>
</dbReference>
<evidence type="ECO:0000256" key="2">
    <source>
        <dbReference type="ARBA" id="ARBA00023125"/>
    </source>
</evidence>
<organism evidence="5 6">
    <name type="scientific">Xanthobacter oligotrophicus</name>
    <dbReference type="NCBI Taxonomy" id="2607286"/>
    <lineage>
        <taxon>Bacteria</taxon>
        <taxon>Pseudomonadati</taxon>
        <taxon>Pseudomonadota</taxon>
        <taxon>Alphaproteobacteria</taxon>
        <taxon>Hyphomicrobiales</taxon>
        <taxon>Xanthobacteraceae</taxon>
        <taxon>Xanthobacter</taxon>
    </lineage>
</organism>
<dbReference type="InterPro" id="IPR009057">
    <property type="entry name" value="Homeodomain-like_sf"/>
</dbReference>
<dbReference type="RefSeq" id="WP_393993757.1">
    <property type="nucleotide sequence ID" value="NZ_JBAFVH010000010.1"/>
</dbReference>
<dbReference type="SMART" id="SM00342">
    <property type="entry name" value="HTH_ARAC"/>
    <property type="match status" value="1"/>
</dbReference>
<dbReference type="EMBL" id="JBAFVH010000010">
    <property type="protein sequence ID" value="MFG1374085.1"/>
    <property type="molecule type" value="Genomic_DNA"/>
</dbReference>
<dbReference type="PANTHER" id="PTHR46796">
    <property type="entry name" value="HTH-TYPE TRANSCRIPTIONAL ACTIVATOR RHAS-RELATED"/>
    <property type="match status" value="1"/>
</dbReference>
<name>A0ABW6ZZB2_9HYPH</name>
<dbReference type="Pfam" id="PF12833">
    <property type="entry name" value="HTH_18"/>
    <property type="match status" value="1"/>
</dbReference>
<dbReference type="InterPro" id="IPR050204">
    <property type="entry name" value="AraC_XylS_family_regulators"/>
</dbReference>
<evidence type="ECO:0000259" key="4">
    <source>
        <dbReference type="PROSITE" id="PS01124"/>
    </source>
</evidence>
<accession>A0ABW6ZZB2</accession>
<protein>
    <submittedName>
        <fullName evidence="5">Helix-turn-helix transcriptional regulator</fullName>
    </submittedName>
</protein>
<dbReference type="PRINTS" id="PR00032">
    <property type="entry name" value="HTHARAC"/>
</dbReference>
<dbReference type="PROSITE" id="PS00041">
    <property type="entry name" value="HTH_ARAC_FAMILY_1"/>
    <property type="match status" value="1"/>
</dbReference>
<evidence type="ECO:0000313" key="5">
    <source>
        <dbReference type="EMBL" id="MFG1374085.1"/>
    </source>
</evidence>
<keyword evidence="3" id="KW-0804">Transcription</keyword>
<reference evidence="5 6" key="1">
    <citation type="submission" date="2024-02" db="EMBL/GenBank/DDBJ databases">
        <title>Expansion and revision of Xanthobacter and proposal of Roseixanthobacter gen. nov.</title>
        <authorList>
            <person name="Soltysiak M.P.M."/>
            <person name="Jalihal A."/>
            <person name="Ory A."/>
            <person name="Chrisophersen C."/>
            <person name="Lee A.D."/>
            <person name="Boulton J."/>
            <person name="Springer M."/>
        </authorList>
    </citation>
    <scope>NUCLEOTIDE SEQUENCE [LARGE SCALE GENOMIC DNA]</scope>
    <source>
        <strain evidence="5 6">23A</strain>
    </source>
</reference>
<dbReference type="Gene3D" id="1.10.10.60">
    <property type="entry name" value="Homeodomain-like"/>
    <property type="match status" value="1"/>
</dbReference>
<gene>
    <name evidence="5" type="ORF">V5F32_18045</name>
</gene>
<dbReference type="InterPro" id="IPR018060">
    <property type="entry name" value="HTH_AraC"/>
</dbReference>
<evidence type="ECO:0000313" key="6">
    <source>
        <dbReference type="Proteomes" id="UP001604002"/>
    </source>
</evidence>
<keyword evidence="6" id="KW-1185">Reference proteome</keyword>